<gene>
    <name evidence="1" type="primary">stbB</name>
    <name evidence="1" type="ORF">WKW82_36395</name>
</gene>
<dbReference type="Proteomes" id="UP001385892">
    <property type="component" value="Unassembled WGS sequence"/>
</dbReference>
<dbReference type="SUPFAM" id="SSF52540">
    <property type="entry name" value="P-loop containing nucleoside triphosphate hydrolases"/>
    <property type="match status" value="1"/>
</dbReference>
<sequence>MKICVLNLSGNVGKSTLAIHLLAAYLPGARILSVESINASAADRMPGLDVEELGASRFKEILRELMQGDDVIVDVGASNVAAFMTEMKRFKSAVGEFDWVLVPTVPTLKQQLDTIATIDWLHELGLDGLKVRVIFNQYASDAQDPIQVVYSQVLGYAVADGKGKAVYEPHAVVDHNEVYELAKDSGQVMRALASSTTDWKAARGEAKRAGDMVALERAMAGQMTHDLAVTAHENLARVHAMLFDDRSANDAGPAAAGRKRA</sequence>
<protein>
    <submittedName>
        <fullName evidence="1">StbB family protein</fullName>
    </submittedName>
</protein>
<evidence type="ECO:0000313" key="1">
    <source>
        <dbReference type="EMBL" id="MEJ8852159.1"/>
    </source>
</evidence>
<dbReference type="NCBIfam" id="NF041292">
    <property type="entry name" value="StbB"/>
    <property type="match status" value="1"/>
</dbReference>
<name>A0ABU8WXM6_9BURK</name>
<proteinExistence type="predicted"/>
<dbReference type="RefSeq" id="WP_340348053.1">
    <property type="nucleotide sequence ID" value="NZ_JBBKZT010000032.1"/>
</dbReference>
<dbReference type="EMBL" id="JBBKZT010000032">
    <property type="protein sequence ID" value="MEJ8852159.1"/>
    <property type="molecule type" value="Genomic_DNA"/>
</dbReference>
<dbReference type="InterPro" id="IPR047985">
    <property type="entry name" value="StbB-like"/>
</dbReference>
<reference evidence="1 2" key="1">
    <citation type="submission" date="2024-03" db="EMBL/GenBank/DDBJ databases">
        <title>Novel species of the genus Variovorax.</title>
        <authorList>
            <person name="Liu Q."/>
            <person name="Xin Y.-H."/>
        </authorList>
    </citation>
    <scope>NUCLEOTIDE SEQUENCE [LARGE SCALE GENOMIC DNA]</scope>
    <source>
        <strain evidence="1 2">KACC 18900</strain>
    </source>
</reference>
<organism evidence="1 2">
    <name type="scientific">Variovorax rhizosphaerae</name>
    <dbReference type="NCBI Taxonomy" id="1836200"/>
    <lineage>
        <taxon>Bacteria</taxon>
        <taxon>Pseudomonadati</taxon>
        <taxon>Pseudomonadota</taxon>
        <taxon>Betaproteobacteria</taxon>
        <taxon>Burkholderiales</taxon>
        <taxon>Comamonadaceae</taxon>
        <taxon>Variovorax</taxon>
    </lineage>
</organism>
<dbReference type="Gene3D" id="3.40.50.300">
    <property type="entry name" value="P-loop containing nucleotide triphosphate hydrolases"/>
    <property type="match status" value="1"/>
</dbReference>
<comment type="caution">
    <text evidence="1">The sequence shown here is derived from an EMBL/GenBank/DDBJ whole genome shotgun (WGS) entry which is preliminary data.</text>
</comment>
<dbReference type="InterPro" id="IPR027417">
    <property type="entry name" value="P-loop_NTPase"/>
</dbReference>
<keyword evidence="2" id="KW-1185">Reference proteome</keyword>
<accession>A0ABU8WXM6</accession>
<evidence type="ECO:0000313" key="2">
    <source>
        <dbReference type="Proteomes" id="UP001385892"/>
    </source>
</evidence>